<evidence type="ECO:0000313" key="2">
    <source>
        <dbReference type="Proteomes" id="UP001601948"/>
    </source>
</evidence>
<protein>
    <submittedName>
        <fullName evidence="1">SRPBCC family protein</fullName>
    </submittedName>
</protein>
<evidence type="ECO:0000313" key="1">
    <source>
        <dbReference type="EMBL" id="MFF3227461.1"/>
    </source>
</evidence>
<dbReference type="EMBL" id="JBIAPI010000010">
    <property type="protein sequence ID" value="MFF3227461.1"/>
    <property type="molecule type" value="Genomic_DNA"/>
</dbReference>
<comment type="caution">
    <text evidence="1">The sequence shown here is derived from an EMBL/GenBank/DDBJ whole genome shotgun (WGS) entry which is preliminary data.</text>
</comment>
<dbReference type="InterPro" id="IPR023393">
    <property type="entry name" value="START-like_dom_sf"/>
</dbReference>
<keyword evidence="2" id="KW-1185">Reference proteome</keyword>
<dbReference type="CDD" id="cd07821">
    <property type="entry name" value="PYR_PYL_RCAR_like"/>
    <property type="match status" value="1"/>
</dbReference>
<dbReference type="Gene3D" id="3.30.530.20">
    <property type="match status" value="1"/>
</dbReference>
<dbReference type="SUPFAM" id="SSF55961">
    <property type="entry name" value="Bet v1-like"/>
    <property type="match status" value="1"/>
</dbReference>
<dbReference type="Proteomes" id="UP001601948">
    <property type="component" value="Unassembled WGS sequence"/>
</dbReference>
<sequence>MSGTTPRGIAMETIVVERTIAAPLEKVFEWCATTTNYERTAWVLRDKLIRPGEGGAYGVGAIRRHIWLIGHFYERITSYEPPHSFGYVVDRSFPPIPHKGASMTFTTVPGGTRVVWTTAIDAGSFVGRIARTVVGHVFGRILNACAEELASK</sequence>
<reference evidence="1 2" key="1">
    <citation type="submission" date="2024-10" db="EMBL/GenBank/DDBJ databases">
        <title>The Natural Products Discovery Center: Release of the First 8490 Sequenced Strains for Exploring Actinobacteria Biosynthetic Diversity.</title>
        <authorList>
            <person name="Kalkreuter E."/>
            <person name="Kautsar S.A."/>
            <person name="Yang D."/>
            <person name="Bader C.D."/>
            <person name="Teijaro C.N."/>
            <person name="Fluegel L."/>
            <person name="Davis C.M."/>
            <person name="Simpson J.R."/>
            <person name="Lauterbach L."/>
            <person name="Steele A.D."/>
            <person name="Gui C."/>
            <person name="Meng S."/>
            <person name="Li G."/>
            <person name="Viehrig K."/>
            <person name="Ye F."/>
            <person name="Su P."/>
            <person name="Kiefer A.F."/>
            <person name="Nichols A."/>
            <person name="Cepeda A.J."/>
            <person name="Yan W."/>
            <person name="Fan B."/>
            <person name="Jiang Y."/>
            <person name="Adhikari A."/>
            <person name="Zheng C.-J."/>
            <person name="Schuster L."/>
            <person name="Cowan T.M."/>
            <person name="Smanski M.J."/>
            <person name="Chevrette M.G."/>
            <person name="De Carvalho L.P.S."/>
            <person name="Shen B."/>
        </authorList>
    </citation>
    <scope>NUCLEOTIDE SEQUENCE [LARGE SCALE GENOMIC DNA]</scope>
    <source>
        <strain evidence="1 2">NPDC003040</strain>
    </source>
</reference>
<organism evidence="1 2">
    <name type="scientific">Nocardia suismassiliense</name>
    <dbReference type="NCBI Taxonomy" id="2077092"/>
    <lineage>
        <taxon>Bacteria</taxon>
        <taxon>Bacillati</taxon>
        <taxon>Actinomycetota</taxon>
        <taxon>Actinomycetes</taxon>
        <taxon>Mycobacteriales</taxon>
        <taxon>Nocardiaceae</taxon>
        <taxon>Nocardia</taxon>
    </lineage>
</organism>
<dbReference type="Pfam" id="PF10604">
    <property type="entry name" value="Polyketide_cyc2"/>
    <property type="match status" value="1"/>
</dbReference>
<proteinExistence type="predicted"/>
<name>A0ABW6R1S1_9NOCA</name>
<gene>
    <name evidence="1" type="ORF">ACFYV7_32005</name>
</gene>
<dbReference type="RefSeq" id="WP_387723541.1">
    <property type="nucleotide sequence ID" value="NZ_JBIAPI010000010.1"/>
</dbReference>
<accession>A0ABW6R1S1</accession>
<dbReference type="InterPro" id="IPR019587">
    <property type="entry name" value="Polyketide_cyclase/dehydratase"/>
</dbReference>